<sequence length="485" mass="56148">MYNTNKEYKVKLNNLDFRYDVFQMINLFYGFADIRFLEQGCEEEYNLSIEVNEEKVILVTMSKNEEFHINKNHKLKEEVRKAVFNFLTKDTGKVLPWGTLVGIRPSKKALELLEKGISEEEIVKAFKEIHETSEEKARLCIEVAKYERHIVNKDEKVISVYIGMPFCPTRCVYCSFTSNPIGSCKSLVAPYLQALTKEIKALSNYIKERNLTIESVYFGGGTPTSVNNEEFEHILKDIYNYFVHNQNIKEFTVECGRPDSITYEKLQSMKKYKVDRISINPQTMNDKTLKLIGRNHSSQDAIDTFNMARELGFQNINMDVIIGLPGEKLEEVNNTCEELLKLKPDSLTVHGMSIKRASKLYENMINNTKYEVPDQQELNEMYKATVSLATTLEMVPYYMYRQKNMVGSMENVGYSQRGKEGIYNIQMIEEKQTIVALGADAVSKVVFLEENRIERFGNVKDVREYVNRIDEMIEKKIALLDMLGI</sequence>
<dbReference type="NCBIfam" id="NF006060">
    <property type="entry name" value="PRK08207.1-3"/>
    <property type="match status" value="1"/>
</dbReference>
<dbReference type="SFLD" id="SFLDG01082">
    <property type="entry name" value="B12-binding_domain_containing"/>
    <property type="match status" value="1"/>
</dbReference>
<dbReference type="InterPro" id="IPR006638">
    <property type="entry name" value="Elp3/MiaA/NifB-like_rSAM"/>
</dbReference>
<feature type="domain" description="Radical SAM core" evidence="5">
    <location>
        <begin position="152"/>
        <end position="393"/>
    </location>
</feature>
<dbReference type="SFLD" id="SFLDG01065">
    <property type="entry name" value="anaerobic_coproporphyrinogen-I"/>
    <property type="match status" value="1"/>
</dbReference>
<dbReference type="PANTHER" id="PTHR13932:SF1">
    <property type="entry name" value="OXYGEN-INDEPENDENT COPROPORPHYRINOGEN-III OXIDASE-LIKE PROTEIN HEMZ"/>
    <property type="match status" value="1"/>
</dbReference>
<dbReference type="InterPro" id="IPR023995">
    <property type="entry name" value="HemZ"/>
</dbReference>
<keyword evidence="4" id="KW-0411">Iron-sulfur</keyword>
<dbReference type="InterPro" id="IPR034505">
    <property type="entry name" value="Coproporphyrinogen-III_oxidase"/>
</dbReference>
<reference evidence="6 7" key="1">
    <citation type="submission" date="2021-03" db="EMBL/GenBank/DDBJ databases">
        <title>Genomic Encyclopedia of Type Strains, Phase IV (KMG-IV): sequencing the most valuable type-strain genomes for metagenomic binning, comparative biology and taxonomic classification.</title>
        <authorList>
            <person name="Goeker M."/>
        </authorList>
    </citation>
    <scope>NUCLEOTIDE SEQUENCE [LARGE SCALE GENOMIC DNA]</scope>
    <source>
        <strain evidence="6 7">DSM 28650</strain>
    </source>
</reference>
<dbReference type="Gene3D" id="3.20.20.70">
    <property type="entry name" value="Aldolase class I"/>
    <property type="match status" value="1"/>
</dbReference>
<organism evidence="6 7">
    <name type="scientific">Clostridium punense</name>
    <dbReference type="NCBI Taxonomy" id="1054297"/>
    <lineage>
        <taxon>Bacteria</taxon>
        <taxon>Bacillati</taxon>
        <taxon>Bacillota</taxon>
        <taxon>Clostridia</taxon>
        <taxon>Eubacteriales</taxon>
        <taxon>Clostridiaceae</taxon>
        <taxon>Clostridium</taxon>
    </lineage>
</organism>
<dbReference type="NCBIfam" id="TIGR03994">
    <property type="entry name" value="rSAM_HemZ"/>
    <property type="match status" value="1"/>
</dbReference>
<evidence type="ECO:0000256" key="4">
    <source>
        <dbReference type="ARBA" id="ARBA00023014"/>
    </source>
</evidence>
<keyword evidence="3" id="KW-0408">Iron</keyword>
<dbReference type="GO" id="GO:0051989">
    <property type="term" value="F:coproporphyrinogen dehydrogenase activity"/>
    <property type="evidence" value="ECO:0007669"/>
    <property type="project" value="UniProtKB-EC"/>
</dbReference>
<keyword evidence="6" id="KW-0560">Oxidoreductase</keyword>
<dbReference type="InterPro" id="IPR007197">
    <property type="entry name" value="rSAM"/>
</dbReference>
<dbReference type="PANTHER" id="PTHR13932">
    <property type="entry name" value="COPROPORPHYRINIGEN III OXIDASE"/>
    <property type="match status" value="1"/>
</dbReference>
<dbReference type="CDD" id="cd01335">
    <property type="entry name" value="Radical_SAM"/>
    <property type="match status" value="1"/>
</dbReference>
<keyword evidence="1" id="KW-0949">S-adenosyl-L-methionine</keyword>
<name>A0ABS4JY33_9CLOT</name>
<evidence type="ECO:0000313" key="7">
    <source>
        <dbReference type="Proteomes" id="UP001519308"/>
    </source>
</evidence>
<evidence type="ECO:0000313" key="6">
    <source>
        <dbReference type="EMBL" id="MBP2020438.1"/>
    </source>
</evidence>
<evidence type="ECO:0000256" key="3">
    <source>
        <dbReference type="ARBA" id="ARBA00023004"/>
    </source>
</evidence>
<dbReference type="EC" id="1.3.98.3" evidence="6"/>
<dbReference type="SMART" id="SM00729">
    <property type="entry name" value="Elp3"/>
    <property type="match status" value="1"/>
</dbReference>
<protein>
    <submittedName>
        <fullName evidence="6">Oxygen-independent coproporphyrinogen-3 oxidase</fullName>
        <ecNumber evidence="6">1.3.98.3</ecNumber>
    </submittedName>
</protein>
<dbReference type="InterPro" id="IPR013785">
    <property type="entry name" value="Aldolase_TIM"/>
</dbReference>
<dbReference type="SUPFAM" id="SSF102114">
    <property type="entry name" value="Radical SAM enzymes"/>
    <property type="match status" value="1"/>
</dbReference>
<accession>A0ABS4JY33</accession>
<dbReference type="SFLD" id="SFLDF00310">
    <property type="entry name" value="oxygen-independent_coproporphy"/>
    <property type="match status" value="1"/>
</dbReference>
<keyword evidence="7" id="KW-1185">Reference proteome</keyword>
<evidence type="ECO:0000256" key="1">
    <source>
        <dbReference type="ARBA" id="ARBA00022691"/>
    </source>
</evidence>
<dbReference type="InterPro" id="IPR058240">
    <property type="entry name" value="rSAM_sf"/>
</dbReference>
<evidence type="ECO:0000256" key="2">
    <source>
        <dbReference type="ARBA" id="ARBA00022723"/>
    </source>
</evidence>
<gene>
    <name evidence="6" type="ORF">J2Z44_000219</name>
</gene>
<keyword evidence="2" id="KW-0479">Metal-binding</keyword>
<dbReference type="Pfam" id="PF04055">
    <property type="entry name" value="Radical_SAM"/>
    <property type="match status" value="1"/>
</dbReference>
<dbReference type="PROSITE" id="PS51918">
    <property type="entry name" value="RADICAL_SAM"/>
    <property type="match status" value="1"/>
</dbReference>
<dbReference type="SFLD" id="SFLDS00029">
    <property type="entry name" value="Radical_SAM"/>
    <property type="match status" value="1"/>
</dbReference>
<comment type="caution">
    <text evidence="6">The sequence shown here is derived from an EMBL/GenBank/DDBJ whole genome shotgun (WGS) entry which is preliminary data.</text>
</comment>
<proteinExistence type="predicted"/>
<dbReference type="EMBL" id="JAGGLL010000001">
    <property type="protein sequence ID" value="MBP2020438.1"/>
    <property type="molecule type" value="Genomic_DNA"/>
</dbReference>
<dbReference type="Proteomes" id="UP001519308">
    <property type="component" value="Unassembled WGS sequence"/>
</dbReference>
<evidence type="ECO:0000259" key="5">
    <source>
        <dbReference type="PROSITE" id="PS51918"/>
    </source>
</evidence>